<feature type="transmembrane region" description="Helical" evidence="5">
    <location>
        <begin position="370"/>
        <end position="390"/>
    </location>
</feature>
<dbReference type="EMBL" id="KZ613846">
    <property type="protein sequence ID" value="PMD57557.1"/>
    <property type="molecule type" value="Genomic_DNA"/>
</dbReference>
<dbReference type="PANTHER" id="PTHR23501">
    <property type="entry name" value="MAJOR FACILITATOR SUPERFAMILY"/>
    <property type="match status" value="1"/>
</dbReference>
<feature type="transmembrane region" description="Helical" evidence="5">
    <location>
        <begin position="396"/>
        <end position="414"/>
    </location>
</feature>
<feature type="transmembrane region" description="Helical" evidence="5">
    <location>
        <begin position="262"/>
        <end position="280"/>
    </location>
</feature>
<feature type="transmembrane region" description="Helical" evidence="5">
    <location>
        <begin position="207"/>
        <end position="229"/>
    </location>
</feature>
<feature type="transmembrane region" description="Helical" evidence="5">
    <location>
        <begin position="149"/>
        <end position="168"/>
    </location>
</feature>
<feature type="domain" description="Major facilitator superfamily (MFS) profile" evidence="6">
    <location>
        <begin position="84"/>
        <end position="542"/>
    </location>
</feature>
<sequence length="542" mass="58195">MCSLHLGKNTEKYLTGNRTNSVFHGSQPVSSGTHVNEQDIAISPTTTQVRSEQGATAAIQEKSDIRVQADEHPEYPHGLKLATITVAVALSVFLVALDNTIIATAIPRITDRFHAIDDVGWYASAYLLTTCSVQLLFGKLYTHFNIKVVFLSAIALFELGSLICGVAPTSNALIVGRAIAGLGSAGVFNGGVIIISRTVPLVRRPIYVGIVGAMYGIASVAGPLMGGAFTDHLTWRWCFYITPEMEHAPMASKARIMQLDPLGTILFLPGIICLLLALQWGGLTYPWSSSRVIALLVVFAVLISIFIVVQIRNPENATVPPRIISQRSMAFGSWYIFTLSSAFFIALYYLPIWFQAIKGASAVHSGIMNLPLLLGVVFMAMIAGFAITLIGYYTPFIIMSTVVASLGMGLLSTLKPDSRHSMWIGYECLFGLGIGAGLMQSVMIAQTVLDIDDTPTGINRLVANLEAVFPGLDPSMLLGSTGATNLQDVVPPEYLPRVLVAFNKALSSTFYVGAAMASLSIFGSLGVEWKSVKGPSDHVVTV</sequence>
<evidence type="ECO:0000313" key="8">
    <source>
        <dbReference type="Proteomes" id="UP000235371"/>
    </source>
</evidence>
<feature type="transmembrane region" description="Helical" evidence="5">
    <location>
        <begin position="505"/>
        <end position="527"/>
    </location>
</feature>
<dbReference type="InterPro" id="IPR020846">
    <property type="entry name" value="MFS_dom"/>
</dbReference>
<dbReference type="AlphaFoldDB" id="A0A2J6T3H0"/>
<dbReference type="Gene3D" id="1.20.1720.10">
    <property type="entry name" value="Multidrug resistance protein D"/>
    <property type="match status" value="1"/>
</dbReference>
<keyword evidence="4 5" id="KW-0472">Membrane</keyword>
<dbReference type="Pfam" id="PF07690">
    <property type="entry name" value="MFS_1"/>
    <property type="match status" value="1"/>
</dbReference>
<dbReference type="RefSeq" id="XP_024734461.1">
    <property type="nucleotide sequence ID" value="XM_024883410.1"/>
</dbReference>
<gene>
    <name evidence="7" type="ORF">K444DRAFT_631749</name>
</gene>
<feature type="transmembrane region" description="Helical" evidence="5">
    <location>
        <begin position="81"/>
        <end position="107"/>
    </location>
</feature>
<dbReference type="InterPro" id="IPR036259">
    <property type="entry name" value="MFS_trans_sf"/>
</dbReference>
<keyword evidence="8" id="KW-1185">Reference proteome</keyword>
<feature type="transmembrane region" description="Helical" evidence="5">
    <location>
        <begin position="174"/>
        <end position="195"/>
    </location>
</feature>
<dbReference type="GO" id="GO:0022857">
    <property type="term" value="F:transmembrane transporter activity"/>
    <property type="evidence" value="ECO:0007669"/>
    <property type="project" value="InterPro"/>
</dbReference>
<reference evidence="7 8" key="1">
    <citation type="submission" date="2016-04" db="EMBL/GenBank/DDBJ databases">
        <title>A degradative enzymes factory behind the ericoid mycorrhizal symbiosis.</title>
        <authorList>
            <consortium name="DOE Joint Genome Institute"/>
            <person name="Martino E."/>
            <person name="Morin E."/>
            <person name="Grelet G."/>
            <person name="Kuo A."/>
            <person name="Kohler A."/>
            <person name="Daghino S."/>
            <person name="Barry K."/>
            <person name="Choi C."/>
            <person name="Cichocki N."/>
            <person name="Clum A."/>
            <person name="Copeland A."/>
            <person name="Hainaut M."/>
            <person name="Haridas S."/>
            <person name="Labutti K."/>
            <person name="Lindquist E."/>
            <person name="Lipzen A."/>
            <person name="Khouja H.-R."/>
            <person name="Murat C."/>
            <person name="Ohm R."/>
            <person name="Olson A."/>
            <person name="Spatafora J."/>
            <person name="Veneault-Fourrey C."/>
            <person name="Henrissat B."/>
            <person name="Grigoriev I."/>
            <person name="Martin F."/>
            <person name="Perotto S."/>
        </authorList>
    </citation>
    <scope>NUCLEOTIDE SEQUENCE [LARGE SCALE GENOMIC DNA]</scope>
    <source>
        <strain evidence="7 8">E</strain>
    </source>
</reference>
<dbReference type="CDD" id="cd17502">
    <property type="entry name" value="MFS_Azr1_MDR_like"/>
    <property type="match status" value="1"/>
</dbReference>
<accession>A0A2J6T3H0</accession>
<name>A0A2J6T3H0_9HELO</name>
<evidence type="ECO:0000256" key="4">
    <source>
        <dbReference type="ARBA" id="ARBA00023136"/>
    </source>
</evidence>
<dbReference type="Gene3D" id="1.20.1250.20">
    <property type="entry name" value="MFS general substrate transporter like domains"/>
    <property type="match status" value="1"/>
</dbReference>
<dbReference type="FunCoup" id="A0A2J6T3H0">
    <property type="interactions" value="89"/>
</dbReference>
<feature type="transmembrane region" description="Helical" evidence="5">
    <location>
        <begin position="426"/>
        <end position="449"/>
    </location>
</feature>
<evidence type="ECO:0000259" key="6">
    <source>
        <dbReference type="PROSITE" id="PS50850"/>
    </source>
</evidence>
<keyword evidence="2 5" id="KW-0812">Transmembrane</keyword>
<comment type="subcellular location">
    <subcellularLocation>
        <location evidence="1">Membrane</location>
        <topology evidence="1">Multi-pass membrane protein</topology>
    </subcellularLocation>
</comment>
<proteinExistence type="predicted"/>
<feature type="transmembrane region" description="Helical" evidence="5">
    <location>
        <begin position="292"/>
        <end position="311"/>
    </location>
</feature>
<dbReference type="GO" id="GO:0005886">
    <property type="term" value="C:plasma membrane"/>
    <property type="evidence" value="ECO:0007669"/>
    <property type="project" value="TreeGrafter"/>
</dbReference>
<protein>
    <submittedName>
        <fullName evidence="7">MFS general substrate transporter</fullName>
    </submittedName>
</protein>
<dbReference type="InParanoid" id="A0A2J6T3H0"/>
<dbReference type="OrthoDB" id="10021397at2759"/>
<feature type="transmembrane region" description="Helical" evidence="5">
    <location>
        <begin position="119"/>
        <end position="137"/>
    </location>
</feature>
<dbReference type="PANTHER" id="PTHR23501:SF199">
    <property type="entry name" value="MFS EFFLUX TRANSPORTER INPD-RELATED"/>
    <property type="match status" value="1"/>
</dbReference>
<keyword evidence="3 5" id="KW-1133">Transmembrane helix</keyword>
<dbReference type="Proteomes" id="UP000235371">
    <property type="component" value="Unassembled WGS sequence"/>
</dbReference>
<evidence type="ECO:0000313" key="7">
    <source>
        <dbReference type="EMBL" id="PMD57557.1"/>
    </source>
</evidence>
<dbReference type="GeneID" id="36591487"/>
<dbReference type="PROSITE" id="PS50850">
    <property type="entry name" value="MFS"/>
    <property type="match status" value="1"/>
</dbReference>
<evidence type="ECO:0000256" key="2">
    <source>
        <dbReference type="ARBA" id="ARBA00022692"/>
    </source>
</evidence>
<evidence type="ECO:0000256" key="5">
    <source>
        <dbReference type="SAM" id="Phobius"/>
    </source>
</evidence>
<dbReference type="SUPFAM" id="SSF103473">
    <property type="entry name" value="MFS general substrate transporter"/>
    <property type="match status" value="2"/>
</dbReference>
<feature type="transmembrane region" description="Helical" evidence="5">
    <location>
        <begin position="331"/>
        <end position="350"/>
    </location>
</feature>
<organism evidence="7 8">
    <name type="scientific">Hyaloscypha bicolor E</name>
    <dbReference type="NCBI Taxonomy" id="1095630"/>
    <lineage>
        <taxon>Eukaryota</taxon>
        <taxon>Fungi</taxon>
        <taxon>Dikarya</taxon>
        <taxon>Ascomycota</taxon>
        <taxon>Pezizomycotina</taxon>
        <taxon>Leotiomycetes</taxon>
        <taxon>Helotiales</taxon>
        <taxon>Hyaloscyphaceae</taxon>
        <taxon>Hyaloscypha</taxon>
        <taxon>Hyaloscypha bicolor</taxon>
    </lineage>
</organism>
<evidence type="ECO:0000256" key="1">
    <source>
        <dbReference type="ARBA" id="ARBA00004141"/>
    </source>
</evidence>
<dbReference type="InterPro" id="IPR011701">
    <property type="entry name" value="MFS"/>
</dbReference>
<evidence type="ECO:0000256" key="3">
    <source>
        <dbReference type="ARBA" id="ARBA00022989"/>
    </source>
</evidence>